<dbReference type="Gene3D" id="1.25.40.10">
    <property type="entry name" value="Tetratricopeptide repeat domain"/>
    <property type="match status" value="2"/>
</dbReference>
<evidence type="ECO:0000256" key="3">
    <source>
        <dbReference type="SAM" id="Coils"/>
    </source>
</evidence>
<dbReference type="InterPro" id="IPR001623">
    <property type="entry name" value="DnaJ_domain"/>
</dbReference>
<feature type="region of interest" description="Disordered" evidence="4">
    <location>
        <begin position="761"/>
        <end position="784"/>
    </location>
</feature>
<evidence type="ECO:0000313" key="6">
    <source>
        <dbReference type="EMBL" id="KAK9836506.1"/>
    </source>
</evidence>
<dbReference type="InterPro" id="IPR011990">
    <property type="entry name" value="TPR-like_helical_dom_sf"/>
</dbReference>
<feature type="compositionally biased region" description="Low complexity" evidence="4">
    <location>
        <begin position="768"/>
        <end position="779"/>
    </location>
</feature>
<dbReference type="PRINTS" id="PR00625">
    <property type="entry name" value="JDOMAIN"/>
</dbReference>
<feature type="region of interest" description="Disordered" evidence="4">
    <location>
        <begin position="818"/>
        <end position="856"/>
    </location>
</feature>
<feature type="region of interest" description="Disordered" evidence="4">
    <location>
        <begin position="418"/>
        <end position="440"/>
    </location>
</feature>
<dbReference type="Pfam" id="PF00226">
    <property type="entry name" value="DnaJ"/>
    <property type="match status" value="1"/>
</dbReference>
<feature type="compositionally biased region" description="Basic and acidic residues" evidence="4">
    <location>
        <begin position="333"/>
        <end position="345"/>
    </location>
</feature>
<dbReference type="SUPFAM" id="SSF48452">
    <property type="entry name" value="TPR-like"/>
    <property type="match status" value="2"/>
</dbReference>
<feature type="compositionally biased region" description="Polar residues" evidence="4">
    <location>
        <begin position="836"/>
        <end position="856"/>
    </location>
</feature>
<feature type="coiled-coil region" evidence="3">
    <location>
        <begin position="1037"/>
        <end position="1092"/>
    </location>
</feature>
<proteinExistence type="predicted"/>
<dbReference type="SMART" id="SM00028">
    <property type="entry name" value="TPR"/>
    <property type="match status" value="5"/>
</dbReference>
<feature type="compositionally biased region" description="Polar residues" evidence="4">
    <location>
        <begin position="501"/>
        <end position="511"/>
    </location>
</feature>
<accession>A0AAW1RRU7</accession>
<comment type="caution">
    <text evidence="6">The sequence shown here is derived from an EMBL/GenBank/DDBJ whole genome shotgun (WGS) entry which is preliminary data.</text>
</comment>
<feature type="region of interest" description="Disordered" evidence="4">
    <location>
        <begin position="486"/>
        <end position="511"/>
    </location>
</feature>
<dbReference type="AlphaFoldDB" id="A0AAW1RRU7"/>
<feature type="domain" description="J" evidence="5">
    <location>
        <begin position="1185"/>
        <end position="1242"/>
    </location>
</feature>
<evidence type="ECO:0000256" key="1">
    <source>
        <dbReference type="ARBA" id="ARBA00022737"/>
    </source>
</evidence>
<dbReference type="CDD" id="cd06257">
    <property type="entry name" value="DnaJ"/>
    <property type="match status" value="1"/>
</dbReference>
<keyword evidence="2" id="KW-0802">TPR repeat</keyword>
<feature type="compositionally biased region" description="Acidic residues" evidence="4">
    <location>
        <begin position="886"/>
        <end position="895"/>
    </location>
</feature>
<keyword evidence="3" id="KW-0175">Coiled coil</keyword>
<evidence type="ECO:0000313" key="7">
    <source>
        <dbReference type="Proteomes" id="UP001438707"/>
    </source>
</evidence>
<sequence length="1242" mass="132888">MPATRARHLEDPETQRDLFGVVRGPCKLCSCGQYLKLTRDYTVSPRPPNLVNTAPYLQAQPLHPDNDVSIMNCNRCGCPPDAHAISIANNERELGNDAYAAGQHWTAIQHYTRGLADSPHDALLYSNRAAAYLATRWFLQALHDAEHALSLRPDWAKAWGRKAAALAGLQRWADTVKACKECRRLDPTSPACARLLKDAQGRVQGEQHWHSNKAAKEALAAGNYRKAIDLYTQALEVSASAQLLCNRSAAYASSAMYKEALADAQAAVKLDQVHRKAWSCKGLALYYLGRHTESAAAYTHALKLGPPSQADLNGLTCAEQAVANAQSFAEPAAEEKTSRHKDQEHPGVLPVSELGVGKGECKQSMKQQWPAQMDLKAHTLPPMNIGDSSSSSQQNSALEENYGAPASNAVHYGSVGMADSSCADASRSSVPSDLGHDHGEVQCTPEEQTVHHQGSTTSSGPATAAGAAVSSSDCIATLKGLTLLSREPSGQSPWPGRPAMSPTSACQASTQTDAWLPESIQEPTQTIGDDLQPAGAHCIHLKCLKEWRSQELPRTQDACQCKGDWSLELMPAASATFTDIRSQHHSCPSPPKQTDNLAGHIWQLEQQKVKMQEALAILSAKIAGARVMMEQDTSPKASPCSVLEEVQVEQHGSGPLKQWRPHQNAKILHRSLDTSDLLNPGLQDSLEASEILKSPAEGQPHGLSLSQNACLAGGLPFACADDARVDCFATQQADSCTSSGSGKDGIVDASDFEASSWAVHQGTEPAPTSDGGDTNSTGTASIHTGSTESIEGMSLETPGFGTFSDGLPQSAAQALTLPSRGSAAEMPGIQPWDASASPNCAPSLTAAGSSQGTDSLTLQAPESDRLYENRDAGNETEACLTKAESDGEPDIESDAPELHQSSSITEELDAAESCSESSEDEWLLQMDLMDQERAEVLAAKAQMHPPGPAMAARKCLRPGSTHSGLGVAALSGLIQGCRPPEQTHDVLGVLRGRCRECGPHRCPVYKPAAGLSESLLLRRCAACGCDSTSHESPEDTADRVASELRQKQAAAEKAQRLLDAVHAKVRARQQRVKAAEERLAKAEEEGDFIQTTNCDGLSQNKRGSCTACTCNQFTITYRTCDANDPNVMLFCAACGCEAAAHSIDEAWQQAQDLQKQREAEATAQRAERARQTAATAASRKTVEEQALAELGLKRLASPTSIRAAYKRLALLHHPDKHQGPHAEAARDRFVLITAAYQTLKSQ</sequence>
<protein>
    <recommendedName>
        <fullName evidence="5">J domain-containing protein</fullName>
    </recommendedName>
</protein>
<keyword evidence="7" id="KW-1185">Reference proteome</keyword>
<dbReference type="PROSITE" id="PS50076">
    <property type="entry name" value="DNAJ_2"/>
    <property type="match status" value="1"/>
</dbReference>
<dbReference type="SMART" id="SM00271">
    <property type="entry name" value="DnaJ"/>
    <property type="match status" value="1"/>
</dbReference>
<feature type="compositionally biased region" description="Low complexity" evidence="4">
    <location>
        <begin position="418"/>
        <end position="432"/>
    </location>
</feature>
<gene>
    <name evidence="6" type="ORF">WJX74_001924</name>
</gene>
<evidence type="ECO:0000259" key="5">
    <source>
        <dbReference type="PROSITE" id="PS50076"/>
    </source>
</evidence>
<dbReference type="PANTHER" id="PTHR22904">
    <property type="entry name" value="TPR REPEAT CONTAINING PROTEIN"/>
    <property type="match status" value="1"/>
</dbReference>
<dbReference type="PANTHER" id="PTHR22904:SF523">
    <property type="entry name" value="STRESS-INDUCED-PHOSPHOPROTEIN 1"/>
    <property type="match status" value="1"/>
</dbReference>
<feature type="region of interest" description="Disordered" evidence="4">
    <location>
        <begin position="326"/>
        <end position="399"/>
    </location>
</feature>
<evidence type="ECO:0000256" key="2">
    <source>
        <dbReference type="ARBA" id="ARBA00022803"/>
    </source>
</evidence>
<dbReference type="Proteomes" id="UP001438707">
    <property type="component" value="Unassembled WGS sequence"/>
</dbReference>
<dbReference type="Gene3D" id="1.10.287.110">
    <property type="entry name" value="DnaJ domain"/>
    <property type="match status" value="1"/>
</dbReference>
<dbReference type="GO" id="GO:0051879">
    <property type="term" value="F:Hsp90 protein binding"/>
    <property type="evidence" value="ECO:0007669"/>
    <property type="project" value="TreeGrafter"/>
</dbReference>
<dbReference type="EMBL" id="JALJOS010000007">
    <property type="protein sequence ID" value="KAK9836506.1"/>
    <property type="molecule type" value="Genomic_DNA"/>
</dbReference>
<name>A0AAW1RRU7_9CHLO</name>
<dbReference type="InterPro" id="IPR036869">
    <property type="entry name" value="J_dom_sf"/>
</dbReference>
<dbReference type="SUPFAM" id="SSF46565">
    <property type="entry name" value="Chaperone J-domain"/>
    <property type="match status" value="1"/>
</dbReference>
<dbReference type="InterPro" id="IPR019734">
    <property type="entry name" value="TPR_rpt"/>
</dbReference>
<feature type="region of interest" description="Disordered" evidence="4">
    <location>
        <begin position="868"/>
        <end position="917"/>
    </location>
</feature>
<organism evidence="6 7">
    <name type="scientific">Apatococcus lobatus</name>
    <dbReference type="NCBI Taxonomy" id="904363"/>
    <lineage>
        <taxon>Eukaryota</taxon>
        <taxon>Viridiplantae</taxon>
        <taxon>Chlorophyta</taxon>
        <taxon>core chlorophytes</taxon>
        <taxon>Trebouxiophyceae</taxon>
        <taxon>Chlorellales</taxon>
        <taxon>Chlorellaceae</taxon>
        <taxon>Apatococcus</taxon>
    </lineage>
</organism>
<evidence type="ECO:0000256" key="4">
    <source>
        <dbReference type="SAM" id="MobiDB-lite"/>
    </source>
</evidence>
<reference evidence="6 7" key="1">
    <citation type="journal article" date="2024" name="Nat. Commun.">
        <title>Phylogenomics reveals the evolutionary origins of lichenization in chlorophyte algae.</title>
        <authorList>
            <person name="Puginier C."/>
            <person name="Libourel C."/>
            <person name="Otte J."/>
            <person name="Skaloud P."/>
            <person name="Haon M."/>
            <person name="Grisel S."/>
            <person name="Petersen M."/>
            <person name="Berrin J.G."/>
            <person name="Delaux P.M."/>
            <person name="Dal Grande F."/>
            <person name="Keller J."/>
        </authorList>
    </citation>
    <scope>NUCLEOTIDE SEQUENCE [LARGE SCALE GENOMIC DNA]</scope>
    <source>
        <strain evidence="6 7">SAG 2145</strain>
    </source>
</reference>
<keyword evidence="1" id="KW-0677">Repeat</keyword>